<feature type="domain" description="LRAT" evidence="7">
    <location>
        <begin position="273"/>
        <end position="395"/>
    </location>
</feature>
<evidence type="ECO:0000256" key="2">
    <source>
        <dbReference type="ARBA" id="ARBA00022679"/>
    </source>
</evidence>
<dbReference type="GO" id="GO:0008970">
    <property type="term" value="F:phospholipase A1 activity"/>
    <property type="evidence" value="ECO:0007669"/>
    <property type="project" value="TreeGrafter"/>
</dbReference>
<evidence type="ECO:0000256" key="1">
    <source>
        <dbReference type="ARBA" id="ARBA00007824"/>
    </source>
</evidence>
<comment type="similarity">
    <text evidence="1">Belongs to the H-rev107 family.</text>
</comment>
<accession>A0A914HBF3</accession>
<organism evidence="8 9">
    <name type="scientific">Globodera rostochiensis</name>
    <name type="common">Golden nematode worm</name>
    <name type="synonym">Heterodera rostochiensis</name>
    <dbReference type="NCBI Taxonomy" id="31243"/>
    <lineage>
        <taxon>Eukaryota</taxon>
        <taxon>Metazoa</taxon>
        <taxon>Ecdysozoa</taxon>
        <taxon>Nematoda</taxon>
        <taxon>Chromadorea</taxon>
        <taxon>Rhabditida</taxon>
        <taxon>Tylenchina</taxon>
        <taxon>Tylenchomorpha</taxon>
        <taxon>Tylenchoidea</taxon>
        <taxon>Heteroderidae</taxon>
        <taxon>Heteroderinae</taxon>
        <taxon>Globodera</taxon>
    </lineage>
</organism>
<sequence length="445" mass="49599">MVDQPKRPYHPKRGRPEGTSARSDRDLALAISNYAGSMSSVGELFELVQVNVGDEPIDFTDLNKLQDSILIKEMARELEKLRVDFEQMGYSDCHRCGRPIERIGTAVNLSIRPKRRVVKQRDKHRIAQTTDRDLECVSLAIHTFLHHTTVLEPTLRCLFGNENDALHCYPYLDFKNSSSDLFVCYMCRRNYADLSTFLRHAEMSVVDFFTFFVGVSASVACPQTVHSAPEFQAAIPSVHSGKKRHPPMTPNQLRTDWMNGDELLSGFVERGDLVEIRRGSYTHWTVYIGRVNGQALVIHISTDSSDLGVSTKKEFVKKVAKGCAAIVRSDPFLSVASTDLCRVNNSLDASRRPFPPSIIVERALTKLGTGGYNIIRNNCEHFAKWCRYALRESDQSIFGHAGMVCVTAMAVSTSVPAGIAAGAASFVALKAGQALRRKRIGWSII</sequence>
<keyword evidence="6" id="KW-0812">Transmembrane</keyword>
<dbReference type="GO" id="GO:0005737">
    <property type="term" value="C:cytoplasm"/>
    <property type="evidence" value="ECO:0007669"/>
    <property type="project" value="TreeGrafter"/>
</dbReference>
<evidence type="ECO:0000256" key="5">
    <source>
        <dbReference type="SAM" id="MobiDB-lite"/>
    </source>
</evidence>
<dbReference type="Proteomes" id="UP000887572">
    <property type="component" value="Unplaced"/>
</dbReference>
<dbReference type="InterPro" id="IPR007053">
    <property type="entry name" value="LRAT_dom"/>
</dbReference>
<proteinExistence type="inferred from homology"/>
<dbReference type="Pfam" id="PF04970">
    <property type="entry name" value="LRAT"/>
    <property type="match status" value="1"/>
</dbReference>
<feature type="transmembrane region" description="Helical" evidence="6">
    <location>
        <begin position="401"/>
        <end position="429"/>
    </location>
</feature>
<dbReference type="WBParaSite" id="Gr19_v10_g15555.t2">
    <property type="protein sequence ID" value="Gr19_v10_g15555.t2"/>
    <property type="gene ID" value="Gr19_v10_g15555"/>
</dbReference>
<dbReference type="PROSITE" id="PS51934">
    <property type="entry name" value="LRAT"/>
    <property type="match status" value="1"/>
</dbReference>
<dbReference type="PANTHER" id="PTHR13943">
    <property type="entry name" value="HRAS-LIKE SUPPRESSOR - RELATED"/>
    <property type="match status" value="1"/>
</dbReference>
<dbReference type="AlphaFoldDB" id="A0A914HBF3"/>
<keyword evidence="3" id="KW-0378">Hydrolase</keyword>
<evidence type="ECO:0000256" key="3">
    <source>
        <dbReference type="ARBA" id="ARBA00022801"/>
    </source>
</evidence>
<dbReference type="GO" id="GO:0004623">
    <property type="term" value="F:phospholipase A2 activity"/>
    <property type="evidence" value="ECO:0007669"/>
    <property type="project" value="TreeGrafter"/>
</dbReference>
<dbReference type="GO" id="GO:0070292">
    <property type="term" value="P:N-acylphosphatidylethanolamine metabolic process"/>
    <property type="evidence" value="ECO:0007669"/>
    <property type="project" value="TreeGrafter"/>
</dbReference>
<keyword evidence="8" id="KW-1185">Reference proteome</keyword>
<protein>
    <submittedName>
        <fullName evidence="9">LRAT domain-containing protein</fullName>
    </submittedName>
</protein>
<name>A0A914HBF3_GLORO</name>
<dbReference type="InterPro" id="IPR051496">
    <property type="entry name" value="H-rev107_PLA/AT"/>
</dbReference>
<keyword evidence="6" id="KW-1133">Transmembrane helix</keyword>
<reference evidence="9" key="1">
    <citation type="submission" date="2022-11" db="UniProtKB">
        <authorList>
            <consortium name="WormBaseParasite"/>
        </authorList>
    </citation>
    <scope>IDENTIFICATION</scope>
</reference>
<keyword evidence="4" id="KW-0443">Lipid metabolism</keyword>
<feature type="region of interest" description="Disordered" evidence="5">
    <location>
        <begin position="1"/>
        <end position="24"/>
    </location>
</feature>
<dbReference type="Gene3D" id="3.90.1720.10">
    <property type="entry name" value="endopeptidase domain like (from Nostoc punctiforme)"/>
    <property type="match status" value="1"/>
</dbReference>
<evidence type="ECO:0000259" key="7">
    <source>
        <dbReference type="PROSITE" id="PS51934"/>
    </source>
</evidence>
<keyword evidence="2" id="KW-0808">Transferase</keyword>
<evidence type="ECO:0000256" key="6">
    <source>
        <dbReference type="SAM" id="Phobius"/>
    </source>
</evidence>
<evidence type="ECO:0000313" key="8">
    <source>
        <dbReference type="Proteomes" id="UP000887572"/>
    </source>
</evidence>
<evidence type="ECO:0000313" key="9">
    <source>
        <dbReference type="WBParaSite" id="Gr19_v10_g15555.t2"/>
    </source>
</evidence>
<keyword evidence="6" id="KW-0472">Membrane</keyword>
<dbReference type="PANTHER" id="PTHR13943:SF77">
    <property type="entry name" value="LRAT DOMAIN-CONTAINING PROTEIN"/>
    <property type="match status" value="1"/>
</dbReference>
<dbReference type="GO" id="GO:0016410">
    <property type="term" value="F:N-acyltransferase activity"/>
    <property type="evidence" value="ECO:0007669"/>
    <property type="project" value="TreeGrafter"/>
</dbReference>
<evidence type="ECO:0000256" key="4">
    <source>
        <dbReference type="ARBA" id="ARBA00023098"/>
    </source>
</evidence>